<dbReference type="InterPro" id="IPR024006">
    <property type="entry name" value="Alt_signal_exp_actinobact"/>
</dbReference>
<gene>
    <name evidence="1" type="ORF">WMN62_02725</name>
</gene>
<evidence type="ECO:0000313" key="2">
    <source>
        <dbReference type="Proteomes" id="UP001370299"/>
    </source>
</evidence>
<evidence type="ECO:0000313" key="1">
    <source>
        <dbReference type="EMBL" id="MEK0170373.1"/>
    </source>
</evidence>
<dbReference type="NCBIfam" id="TIGR04089">
    <property type="entry name" value="exp_by_SipW_III"/>
    <property type="match status" value="1"/>
</dbReference>
<protein>
    <submittedName>
        <fullName evidence="1">Alternate-type signal peptide domain-containing protein</fullName>
    </submittedName>
</protein>
<name>A0ABU8Y8R0_9MICO</name>
<reference evidence="1 2" key="1">
    <citation type="submission" date="2024-03" db="EMBL/GenBank/DDBJ databases">
        <title>Whole genomes of four grape xylem sap localized bacterial endophytes.</title>
        <authorList>
            <person name="Kumar G."/>
            <person name="Savka M.A."/>
        </authorList>
    </citation>
    <scope>NUCLEOTIDE SEQUENCE [LARGE SCALE GENOMIC DNA]</scope>
    <source>
        <strain evidence="1 2">RIT_GXS8</strain>
    </source>
</reference>
<comment type="caution">
    <text evidence="1">The sequence shown here is derived from an EMBL/GenBank/DDBJ whole genome shotgun (WGS) entry which is preliminary data.</text>
</comment>
<proteinExistence type="predicted"/>
<accession>A0ABU8Y8R0</accession>
<sequence length="184" mass="18151">MHKIVTGTIAGAAGIALLLGGAGTFALWNASASSAASSVSSGTLTLSANNDGAWTDITNGRSTAINPTTALMVPGNTFQFTQTLNIGATGQDLKANLTYASQSITGDSALLAATQKTLAVTSSSATVVQSTSNANTFVVSPSASTSTVKVVFTITLPSSATTGQNGSINVGALAFTLTQTAIGS</sequence>
<organism evidence="1 2">
    <name type="scientific">Curtobacterium citreum</name>
    <dbReference type="NCBI Taxonomy" id="2036"/>
    <lineage>
        <taxon>Bacteria</taxon>
        <taxon>Bacillati</taxon>
        <taxon>Actinomycetota</taxon>
        <taxon>Actinomycetes</taxon>
        <taxon>Micrococcales</taxon>
        <taxon>Microbacteriaceae</taxon>
        <taxon>Curtobacterium</taxon>
    </lineage>
</organism>
<dbReference type="InterPro" id="IPR023833">
    <property type="entry name" value="Signal_pept_SipW-depend-type"/>
</dbReference>
<dbReference type="Proteomes" id="UP001370299">
    <property type="component" value="Unassembled WGS sequence"/>
</dbReference>
<dbReference type="NCBIfam" id="TIGR04088">
    <property type="entry name" value="cognate_SipW"/>
    <property type="match status" value="1"/>
</dbReference>
<dbReference type="EMBL" id="JBBLYY010000019">
    <property type="protein sequence ID" value="MEK0170373.1"/>
    <property type="molecule type" value="Genomic_DNA"/>
</dbReference>
<dbReference type="RefSeq" id="WP_123314016.1">
    <property type="nucleotide sequence ID" value="NZ_JBBKAP010000009.1"/>
</dbReference>
<keyword evidence="2" id="KW-1185">Reference proteome</keyword>